<dbReference type="InterPro" id="IPR008928">
    <property type="entry name" value="6-hairpin_glycosidase_sf"/>
</dbReference>
<dbReference type="EMBL" id="CAADRP010001707">
    <property type="protein sequence ID" value="VFU48748.1"/>
    <property type="molecule type" value="Genomic_DNA"/>
</dbReference>
<accession>A0A6N2M4V9</accession>
<dbReference type="PANTHER" id="PTHR23403">
    <property type="entry name" value="TREHALASE"/>
    <property type="match status" value="1"/>
</dbReference>
<dbReference type="PROSITE" id="PS00928">
    <property type="entry name" value="TREHALASE_2"/>
    <property type="match status" value="1"/>
</dbReference>
<protein>
    <recommendedName>
        <fullName evidence="4">Trehalase</fullName>
        <ecNumber evidence="4">3.2.1.28</ecNumber>
    </recommendedName>
    <alternativeName>
        <fullName evidence="4">Alpha-trehalose glucohydrolase</fullName>
    </alternativeName>
</protein>
<dbReference type="InterPro" id="IPR018232">
    <property type="entry name" value="Glyco_hydro_37_CS"/>
</dbReference>
<evidence type="ECO:0000313" key="5">
    <source>
        <dbReference type="EMBL" id="VFU48748.1"/>
    </source>
</evidence>
<dbReference type="AlphaFoldDB" id="A0A6N2M4V9"/>
<dbReference type="PRINTS" id="PR00744">
    <property type="entry name" value="GLHYDRLASE37"/>
</dbReference>
<keyword evidence="3 4" id="KW-0326">Glycosidase</keyword>
<dbReference type="SUPFAM" id="SSF48208">
    <property type="entry name" value="Six-hairpin glycosidases"/>
    <property type="match status" value="1"/>
</dbReference>
<comment type="similarity">
    <text evidence="1 4">Belongs to the glycosyl hydrolase 37 family.</text>
</comment>
<organism evidence="5">
    <name type="scientific">Salix viminalis</name>
    <name type="common">Common osier</name>
    <name type="synonym">Basket willow</name>
    <dbReference type="NCBI Taxonomy" id="40686"/>
    <lineage>
        <taxon>Eukaryota</taxon>
        <taxon>Viridiplantae</taxon>
        <taxon>Streptophyta</taxon>
        <taxon>Embryophyta</taxon>
        <taxon>Tracheophyta</taxon>
        <taxon>Spermatophyta</taxon>
        <taxon>Magnoliopsida</taxon>
        <taxon>eudicotyledons</taxon>
        <taxon>Gunneridae</taxon>
        <taxon>Pentapetalae</taxon>
        <taxon>rosids</taxon>
        <taxon>fabids</taxon>
        <taxon>Malpighiales</taxon>
        <taxon>Salicaceae</taxon>
        <taxon>Saliceae</taxon>
        <taxon>Salix</taxon>
    </lineage>
</organism>
<dbReference type="EC" id="3.2.1.28" evidence="4"/>
<evidence type="ECO:0000256" key="2">
    <source>
        <dbReference type="ARBA" id="ARBA00022801"/>
    </source>
</evidence>
<evidence type="ECO:0000256" key="1">
    <source>
        <dbReference type="ARBA" id="ARBA00005615"/>
    </source>
</evidence>
<dbReference type="Gene3D" id="1.50.10.10">
    <property type="match status" value="1"/>
</dbReference>
<gene>
    <name evidence="5" type="ORF">SVIM_LOCUS320742</name>
</gene>
<reference evidence="5" key="1">
    <citation type="submission" date="2019-03" db="EMBL/GenBank/DDBJ databases">
        <authorList>
            <person name="Mank J."/>
            <person name="Almeida P."/>
        </authorList>
    </citation>
    <scope>NUCLEOTIDE SEQUENCE</scope>
    <source>
        <strain evidence="5">78183</strain>
    </source>
</reference>
<dbReference type="Pfam" id="PF01204">
    <property type="entry name" value="Trehalase"/>
    <property type="match status" value="1"/>
</dbReference>
<sequence>MALATGLSHKCRVTVIPTTPLVTFLERVQETALGTFGGKNFDAKLYVDLSLKFNLSKTEKAFDGLPRSDENGTVSVKDLKEFIAAYFADAGDDLLHYDPEDFAPEPEGFLPEVKNPEVRAWALEVHALWKNLSRKVSDGVLEQPELHTLLPLPEAVVVPGSRFIEVYYWDSYWIIRGLLASKMYETAKAIVTNFIFLVDTYGYVLNGSRAYYTNRSQPPLLSAMVYEIYNRTCDVELVRKALPALLKEHAFWNSEIHKVTIQDAQGCNHNLSRYYAMWNKPRPESSTKDKESASKFLSNSEKQQFYRDIASAAESGWDFSTRWMRNTSEFTTLSTTSILPVDLNVYILKMELDIAFMANVLGNKATMESFLEAAEARKKAINSVFWNGKMGQWFDYRLANDTIYKESETWQACNQNQNVYASNFIPLWIDLFHSDAALVENVMGSFQSSGLVNVAGIATSLINSGQQWDFPNGWAPLQHMIVEGLLRSGLKEARSLAEDIAVRWINTNYVGYMKTGAMHEKYDVQKCGEFGGGGEYIPQTGFGWSNGVLLAFLEEFGWPEDRSIED</sequence>
<dbReference type="InterPro" id="IPR012341">
    <property type="entry name" value="6hp_glycosidase-like_sf"/>
</dbReference>
<name>A0A6N2M4V9_SALVM</name>
<proteinExistence type="inferred from homology"/>
<dbReference type="GO" id="GO:0004555">
    <property type="term" value="F:alpha,alpha-trehalase activity"/>
    <property type="evidence" value="ECO:0007669"/>
    <property type="project" value="UniProtKB-EC"/>
</dbReference>
<evidence type="ECO:0000256" key="4">
    <source>
        <dbReference type="RuleBase" id="RU361180"/>
    </source>
</evidence>
<evidence type="ECO:0000256" key="3">
    <source>
        <dbReference type="ARBA" id="ARBA00023295"/>
    </source>
</evidence>
<keyword evidence="2 4" id="KW-0378">Hydrolase</keyword>
<dbReference type="PANTHER" id="PTHR23403:SF1">
    <property type="entry name" value="TREHALASE"/>
    <property type="match status" value="1"/>
</dbReference>
<comment type="catalytic activity">
    <reaction evidence="4">
        <text>alpha,alpha-trehalose + H2O = alpha-D-glucose + beta-D-glucose</text>
        <dbReference type="Rhea" id="RHEA:32675"/>
        <dbReference type="ChEBI" id="CHEBI:15377"/>
        <dbReference type="ChEBI" id="CHEBI:15903"/>
        <dbReference type="ChEBI" id="CHEBI:16551"/>
        <dbReference type="ChEBI" id="CHEBI:17925"/>
        <dbReference type="EC" id="3.2.1.28"/>
    </reaction>
</comment>
<dbReference type="InterPro" id="IPR001661">
    <property type="entry name" value="Glyco_hydro_37"/>
</dbReference>
<dbReference type="GO" id="GO:0005993">
    <property type="term" value="P:trehalose catabolic process"/>
    <property type="evidence" value="ECO:0007669"/>
    <property type="project" value="TreeGrafter"/>
</dbReference>